<feature type="transmembrane region" description="Helical" evidence="17">
    <location>
        <begin position="375"/>
        <end position="391"/>
    </location>
</feature>
<keyword evidence="9 17" id="KW-0812">Transmembrane</keyword>
<feature type="domain" description="AglB-like core" evidence="20">
    <location>
        <begin position="458"/>
        <end position="547"/>
    </location>
</feature>
<dbReference type="GO" id="GO:0004576">
    <property type="term" value="F:oligosaccharyl transferase activity"/>
    <property type="evidence" value="ECO:0007669"/>
    <property type="project" value="InterPro"/>
</dbReference>
<comment type="cofactor">
    <cofactor evidence="2">
        <name>Mg(2+)</name>
        <dbReference type="ChEBI" id="CHEBI:18420"/>
    </cofactor>
</comment>
<evidence type="ECO:0000256" key="1">
    <source>
        <dbReference type="ARBA" id="ARBA00001936"/>
    </source>
</evidence>
<keyword evidence="8 21" id="KW-0808">Transferase</keyword>
<keyword evidence="12 17" id="KW-1133">Transmembrane helix</keyword>
<evidence type="ECO:0000256" key="2">
    <source>
        <dbReference type="ARBA" id="ARBA00001946"/>
    </source>
</evidence>
<evidence type="ECO:0000256" key="10">
    <source>
        <dbReference type="ARBA" id="ARBA00022723"/>
    </source>
</evidence>
<evidence type="ECO:0000259" key="19">
    <source>
        <dbReference type="Pfam" id="PF18079"/>
    </source>
</evidence>
<accession>G7WQU5</accession>
<evidence type="ECO:0000259" key="20">
    <source>
        <dbReference type="Pfam" id="PF22627"/>
    </source>
</evidence>
<dbReference type="GeneID" id="12510901"/>
<dbReference type="InterPro" id="IPR003674">
    <property type="entry name" value="Oligo_trans_STT3"/>
</dbReference>
<feature type="transmembrane region" description="Helical" evidence="17">
    <location>
        <begin position="397"/>
        <end position="416"/>
    </location>
</feature>
<dbReference type="Pfam" id="PF02516">
    <property type="entry name" value="STT3"/>
    <property type="match status" value="1"/>
</dbReference>
<evidence type="ECO:0000256" key="15">
    <source>
        <dbReference type="ARBA" id="ARBA00030679"/>
    </source>
</evidence>
<evidence type="ECO:0000256" key="7">
    <source>
        <dbReference type="ARBA" id="ARBA00022676"/>
    </source>
</evidence>
<organism evidence="21 22">
    <name type="scientific">Methanothrix harundinacea (strain 6Ac)</name>
    <name type="common">Methanosaeta harundinacea</name>
    <dbReference type="NCBI Taxonomy" id="1110509"/>
    <lineage>
        <taxon>Archaea</taxon>
        <taxon>Methanobacteriati</taxon>
        <taxon>Methanobacteriota</taxon>
        <taxon>Stenosarchaea group</taxon>
        <taxon>Methanomicrobia</taxon>
        <taxon>Methanotrichales</taxon>
        <taxon>Methanotrichaceae</taxon>
        <taxon>Methanothrix</taxon>
    </lineage>
</organism>
<dbReference type="EMBL" id="CP003117">
    <property type="protein sequence ID" value="AET65088.1"/>
    <property type="molecule type" value="Genomic_DNA"/>
</dbReference>
<feature type="transmembrane region" description="Helical" evidence="17">
    <location>
        <begin position="253"/>
        <end position="274"/>
    </location>
</feature>
<dbReference type="UniPathway" id="UPA00378"/>
<feature type="domain" description="Archaeal glycosylation protein B peripheral" evidence="19">
    <location>
        <begin position="627"/>
        <end position="716"/>
    </location>
</feature>
<evidence type="ECO:0000256" key="8">
    <source>
        <dbReference type="ARBA" id="ARBA00022679"/>
    </source>
</evidence>
<evidence type="ECO:0000256" key="16">
    <source>
        <dbReference type="ARBA" id="ARBA00034066"/>
    </source>
</evidence>
<dbReference type="InterPro" id="IPR041154">
    <property type="entry name" value="AglB_P1"/>
</dbReference>
<reference evidence="21 22" key="1">
    <citation type="journal article" date="2012" name="PLoS ONE">
        <title>The genome characteristics and predicted function of methyl-group oxidation pathway in the obligate aceticlastic methanogens, Methanosaeta spp.</title>
        <authorList>
            <person name="Zhu J."/>
            <person name="Zheng H."/>
            <person name="Ai G."/>
            <person name="Zhang G."/>
            <person name="Liu D."/>
            <person name="Liu X."/>
            <person name="Dong X."/>
        </authorList>
    </citation>
    <scope>NUCLEOTIDE SEQUENCE [LARGE SCALE GENOMIC DNA]</scope>
    <source>
        <strain evidence="21 22">6Ac</strain>
    </source>
</reference>
<comment type="catalytic activity">
    <reaction evidence="16">
        <text>an archaeal dolichyl phosphooligosaccharide + [protein]-L-asparagine = an archaeal dolichyl phosphate + a glycoprotein with the oligosaccharide chain attached by N-beta-D-glycosyl linkage to a protein L-asparagine.</text>
        <dbReference type="EC" id="2.4.99.21"/>
    </reaction>
</comment>
<evidence type="ECO:0000259" key="18">
    <source>
        <dbReference type="Pfam" id="PF02516"/>
    </source>
</evidence>
<feature type="transmembrane region" description="Helical" evidence="17">
    <location>
        <begin position="157"/>
        <end position="174"/>
    </location>
</feature>
<protein>
    <recommendedName>
        <fullName evidence="6">dolichyl-phosphooligosaccharide-protein glycotransferase</fullName>
        <ecNumber evidence="6">2.4.99.21</ecNumber>
    </recommendedName>
    <alternativeName>
        <fullName evidence="15">Oligosaccharyl transferase</fullName>
    </alternativeName>
</protein>
<dbReference type="EC" id="2.4.99.21" evidence="6"/>
<feature type="transmembrane region" description="Helical" evidence="17">
    <location>
        <begin position="428"/>
        <end position="446"/>
    </location>
</feature>
<comment type="cofactor">
    <cofactor evidence="1">
        <name>Mn(2+)</name>
        <dbReference type="ChEBI" id="CHEBI:29035"/>
    </cofactor>
</comment>
<name>G7WQU5_METH6</name>
<dbReference type="Pfam" id="PF22627">
    <property type="entry name" value="AglB_core-like"/>
    <property type="match status" value="1"/>
</dbReference>
<evidence type="ECO:0000256" key="12">
    <source>
        <dbReference type="ARBA" id="ARBA00022989"/>
    </source>
</evidence>
<dbReference type="STRING" id="1110509.Mhar_1730"/>
<dbReference type="AlphaFoldDB" id="G7WQU5"/>
<dbReference type="RefSeq" id="WP_014587269.1">
    <property type="nucleotide sequence ID" value="NC_017527.1"/>
</dbReference>
<dbReference type="InterPro" id="IPR048307">
    <property type="entry name" value="STT3_N"/>
</dbReference>
<dbReference type="Pfam" id="PF18079">
    <property type="entry name" value="AglB_L1"/>
    <property type="match status" value="1"/>
</dbReference>
<dbReference type="KEGG" id="mhi:Mhar_1730"/>
<dbReference type="PANTHER" id="PTHR13872">
    <property type="entry name" value="DOLICHYL-DIPHOSPHOOLIGOSACCHARIDE--PROTEIN GLYCOSYLTRANSFERASE SUBUNIT"/>
    <property type="match status" value="1"/>
</dbReference>
<keyword evidence="7" id="KW-0328">Glycosyltransferase</keyword>
<dbReference type="PANTHER" id="PTHR13872:SF1">
    <property type="entry name" value="DOLICHYL-DIPHOSPHOOLIGOSACCHARIDE--PROTEIN GLYCOSYLTRANSFERASE SUBUNIT STT3B"/>
    <property type="match status" value="1"/>
</dbReference>
<gene>
    <name evidence="21" type="ordered locus">Mhar_1730</name>
</gene>
<dbReference type="InterPro" id="IPR054479">
    <property type="entry name" value="AglB-like_core"/>
</dbReference>
<feature type="domain" description="Oligosaccharyl transferase STT3 N-terminal" evidence="18">
    <location>
        <begin position="22"/>
        <end position="405"/>
    </location>
</feature>
<dbReference type="Proteomes" id="UP000005877">
    <property type="component" value="Chromosome"/>
</dbReference>
<evidence type="ECO:0000313" key="21">
    <source>
        <dbReference type="EMBL" id="AET65088.1"/>
    </source>
</evidence>
<evidence type="ECO:0000256" key="5">
    <source>
        <dbReference type="ARBA" id="ARBA00010810"/>
    </source>
</evidence>
<evidence type="ECO:0000256" key="13">
    <source>
        <dbReference type="ARBA" id="ARBA00023136"/>
    </source>
</evidence>
<evidence type="ECO:0000256" key="11">
    <source>
        <dbReference type="ARBA" id="ARBA00022842"/>
    </source>
</evidence>
<dbReference type="HOGENOM" id="CLU_008803_0_0_2"/>
<dbReference type="GO" id="GO:0005886">
    <property type="term" value="C:plasma membrane"/>
    <property type="evidence" value="ECO:0007669"/>
    <property type="project" value="UniProtKB-SubCell"/>
</dbReference>
<feature type="transmembrane region" description="Helical" evidence="17">
    <location>
        <begin position="101"/>
        <end position="121"/>
    </location>
</feature>
<comment type="subcellular location">
    <subcellularLocation>
        <location evidence="3">Cell membrane</location>
        <topology evidence="3">Multi-pass membrane protein</topology>
    </subcellularLocation>
</comment>
<comment type="similarity">
    <text evidence="5">Belongs to the STT3 family.</text>
</comment>
<comment type="pathway">
    <text evidence="4">Protein modification; protein glycosylation.</text>
</comment>
<dbReference type="OrthoDB" id="82393at2157"/>
<dbReference type="Gene3D" id="2.60.40.3390">
    <property type="match status" value="1"/>
</dbReference>
<evidence type="ECO:0000256" key="9">
    <source>
        <dbReference type="ARBA" id="ARBA00022692"/>
    </source>
</evidence>
<keyword evidence="13 17" id="KW-0472">Membrane</keyword>
<keyword evidence="10" id="KW-0479">Metal-binding</keyword>
<sequence>MKQLERRWPKEGLAVLGAFLLALLLRLYPARNCIVDGRIVFFGYDSFYHIRRIAFTAENFPATLWFDPYLNYPLGHPITWPPLFDQVVAGASLLFGVPPEVAGALAPPVLGSAAVLVVYVLARRTFGARVAVLSAFVLAIDPKHLARTHFGFVDHDALESLLILGAILLLAYALTDRKRRLKLGAAAGALIAAVGYTWLGAPIYMVAILIYAVLQAALDLRDGNDPSSSILPLAAAFGVALLLFLPFRGEAWLAPSFFGALGGIAALGALLLLSRLLRREGLAAPALLPAAAILGALALAVISPFWGESGIAALLTEGARYFFLGGVGEGRILEAVPIYRLLDPVSLPALGLFFLLLGLGTMIRMSRLSRRPGDMLLLIVWAAFTLALTAFQARFLYLSSLAGSISVALLFFWGSDRLVGRRGPAPKAASVALLALLLFPNAVGLLEVIGAEPEIKGGWIEALDWVAENTPQTEGFEDAFGSPSYSIMSWWDYGNWILLQSRRPVVANNFQAGATDSARFFLAKEEEEALAIADGRGVRYVITDGKMVSGKLPAIVRWIDGDPRSYISSGSGISSPYTSSFTSTVLFRLHLQDGSGLGAFRLVYEAGPSQGQRDPAPEVKVFERVIGARISGTTPYDGPMAAALVIASNQGRRFVYSNEAMPEDGRYEITVPYSTDGEEDARSIGPYLVGPMEDLGGEGSREVEVAEEDVALGRVVEVNF</sequence>
<evidence type="ECO:0000313" key="22">
    <source>
        <dbReference type="Proteomes" id="UP000005877"/>
    </source>
</evidence>
<keyword evidence="14" id="KW-0464">Manganese</keyword>
<dbReference type="GO" id="GO:0046872">
    <property type="term" value="F:metal ion binding"/>
    <property type="evidence" value="ECO:0007669"/>
    <property type="project" value="UniProtKB-KW"/>
</dbReference>
<evidence type="ECO:0000256" key="6">
    <source>
        <dbReference type="ARBA" id="ARBA00012602"/>
    </source>
</evidence>
<keyword evidence="22" id="KW-1185">Reference proteome</keyword>
<feature type="transmembrane region" description="Helical" evidence="17">
    <location>
        <begin position="345"/>
        <end position="363"/>
    </location>
</feature>
<dbReference type="PATRIC" id="fig|1110509.7.peg.1923"/>
<keyword evidence="11" id="KW-0460">Magnesium</keyword>
<evidence type="ECO:0000256" key="3">
    <source>
        <dbReference type="ARBA" id="ARBA00004651"/>
    </source>
</evidence>
<evidence type="ECO:0000256" key="14">
    <source>
        <dbReference type="ARBA" id="ARBA00023211"/>
    </source>
</evidence>
<proteinExistence type="inferred from homology"/>
<evidence type="ECO:0000256" key="17">
    <source>
        <dbReference type="SAM" id="Phobius"/>
    </source>
</evidence>
<feature type="transmembrane region" description="Helical" evidence="17">
    <location>
        <begin position="230"/>
        <end position="247"/>
    </location>
</feature>
<feature type="transmembrane region" description="Helical" evidence="17">
    <location>
        <begin position="286"/>
        <end position="306"/>
    </location>
</feature>
<evidence type="ECO:0000256" key="4">
    <source>
        <dbReference type="ARBA" id="ARBA00004922"/>
    </source>
</evidence>
<dbReference type="Gene3D" id="3.40.50.12610">
    <property type="match status" value="1"/>
</dbReference>